<proteinExistence type="inferred from homology"/>
<evidence type="ECO:0000313" key="7">
    <source>
        <dbReference type="EMBL" id="WAQ96843.1"/>
    </source>
</evidence>
<comment type="subcellular location">
    <subcellularLocation>
        <location evidence="1">Membrane</location>
        <topology evidence="1">Multi-pass membrane protein</topology>
    </subcellularLocation>
</comment>
<keyword evidence="5 6" id="KW-0472">Membrane</keyword>
<dbReference type="PANTHER" id="PTHR20855:SF3">
    <property type="entry name" value="LD03007P"/>
    <property type="match status" value="1"/>
</dbReference>
<feature type="transmembrane region" description="Helical" evidence="6">
    <location>
        <begin position="113"/>
        <end position="132"/>
    </location>
</feature>
<dbReference type="InterPro" id="IPR004254">
    <property type="entry name" value="AdipoR/HlyIII-related"/>
</dbReference>
<dbReference type="EMBL" id="CP111013">
    <property type="protein sequence ID" value="WAQ96843.1"/>
    <property type="molecule type" value="Genomic_DNA"/>
</dbReference>
<feature type="transmembrane region" description="Helical" evidence="6">
    <location>
        <begin position="162"/>
        <end position="181"/>
    </location>
</feature>
<evidence type="ECO:0000313" key="8">
    <source>
        <dbReference type="Proteomes" id="UP001164746"/>
    </source>
</evidence>
<accession>A0ABY7DHW2</accession>
<gene>
    <name evidence="7" type="ORF">MAR_029533</name>
</gene>
<keyword evidence="4 6" id="KW-1133">Transmembrane helix</keyword>
<keyword evidence="3 6" id="KW-0812">Transmembrane</keyword>
<reference evidence="7" key="1">
    <citation type="submission" date="2022-11" db="EMBL/GenBank/DDBJ databases">
        <title>Centuries of genome instability and evolution in soft-shell clam transmissible cancer (bioRxiv).</title>
        <authorList>
            <person name="Hart S.F.M."/>
            <person name="Yonemitsu M.A."/>
            <person name="Giersch R.M."/>
            <person name="Beal B.F."/>
            <person name="Arriagada G."/>
            <person name="Davis B.W."/>
            <person name="Ostrander E.A."/>
            <person name="Goff S.P."/>
            <person name="Metzger M.J."/>
        </authorList>
    </citation>
    <scope>NUCLEOTIDE SEQUENCE</scope>
    <source>
        <strain evidence="7">MELC-2E11</strain>
        <tissue evidence="7">Siphon/mantle</tissue>
    </source>
</reference>
<dbReference type="Pfam" id="PF03006">
    <property type="entry name" value="HlyIII"/>
    <property type="match status" value="1"/>
</dbReference>
<dbReference type="PANTHER" id="PTHR20855">
    <property type="entry name" value="ADIPOR/PROGESTIN RECEPTOR-RELATED"/>
    <property type="match status" value="1"/>
</dbReference>
<evidence type="ECO:0000256" key="5">
    <source>
        <dbReference type="ARBA" id="ARBA00023136"/>
    </source>
</evidence>
<organism evidence="7 8">
    <name type="scientific">Mya arenaria</name>
    <name type="common">Soft-shell clam</name>
    <dbReference type="NCBI Taxonomy" id="6604"/>
    <lineage>
        <taxon>Eukaryota</taxon>
        <taxon>Metazoa</taxon>
        <taxon>Spiralia</taxon>
        <taxon>Lophotrochozoa</taxon>
        <taxon>Mollusca</taxon>
        <taxon>Bivalvia</taxon>
        <taxon>Autobranchia</taxon>
        <taxon>Heteroconchia</taxon>
        <taxon>Euheterodonta</taxon>
        <taxon>Imparidentia</taxon>
        <taxon>Neoheterodontei</taxon>
        <taxon>Myida</taxon>
        <taxon>Myoidea</taxon>
        <taxon>Myidae</taxon>
        <taxon>Mya</taxon>
    </lineage>
</organism>
<evidence type="ECO:0000256" key="4">
    <source>
        <dbReference type="ARBA" id="ARBA00022989"/>
    </source>
</evidence>
<evidence type="ECO:0000256" key="2">
    <source>
        <dbReference type="ARBA" id="ARBA00007018"/>
    </source>
</evidence>
<comment type="similarity">
    <text evidence="2">Belongs to the ADIPOR family.</text>
</comment>
<evidence type="ECO:0000256" key="3">
    <source>
        <dbReference type="ARBA" id="ARBA00022692"/>
    </source>
</evidence>
<feature type="transmembrane region" description="Helical" evidence="6">
    <location>
        <begin position="71"/>
        <end position="93"/>
    </location>
</feature>
<name>A0ABY7DHW2_MYAAR</name>
<keyword evidence="8" id="KW-1185">Reference proteome</keyword>
<evidence type="ECO:0000256" key="1">
    <source>
        <dbReference type="ARBA" id="ARBA00004141"/>
    </source>
</evidence>
<evidence type="ECO:0000256" key="6">
    <source>
        <dbReference type="SAM" id="Phobius"/>
    </source>
</evidence>
<protein>
    <submittedName>
        <fullName evidence="7">PAQRB-like protein</fullName>
    </submittedName>
</protein>
<feature type="transmembrane region" description="Helical" evidence="6">
    <location>
        <begin position="193"/>
        <end position="213"/>
    </location>
</feature>
<dbReference type="Proteomes" id="UP001164746">
    <property type="component" value="Chromosome 2"/>
</dbReference>
<feature type="transmembrane region" description="Helical" evidence="6">
    <location>
        <begin position="139"/>
        <end position="156"/>
    </location>
</feature>
<sequence length="228" mass="25784">MCEMTFGSKKKSTPCTIHDNRLKNERASHGEHYKPTDLEHLANMFTHGICIFPSLYGLKIMQERASSPTEVAALLIYGMALFFLFTTSTMYHSLSFARTKRLLLKDFGGVDNFFMWVVWVGAVLGIIYQFLFHSKYKSLEVVFYLIIGICPAYAVTHMTDPSGVHELAVGGVIYVAGVLFFKCDGIIPFAHAIWHCFVFLGAFVHFYAINTYLVGQHGKTENIVDRMV</sequence>